<organism evidence="1 2">
    <name type="scientific">Streptomyces scabichelini</name>
    <dbReference type="NCBI Taxonomy" id="2711217"/>
    <lineage>
        <taxon>Bacteria</taxon>
        <taxon>Bacillati</taxon>
        <taxon>Actinomycetota</taxon>
        <taxon>Actinomycetes</taxon>
        <taxon>Kitasatosporales</taxon>
        <taxon>Streptomycetaceae</taxon>
        <taxon>Streptomyces</taxon>
    </lineage>
</organism>
<accession>A0A6G4V6P4</accession>
<gene>
    <name evidence="1" type="ORF">G5C60_18335</name>
</gene>
<keyword evidence="2" id="KW-1185">Reference proteome</keyword>
<proteinExistence type="predicted"/>
<reference evidence="1 2" key="1">
    <citation type="submission" date="2020-02" db="EMBL/GenBank/DDBJ databases">
        <title>Whole-genome analyses of novel actinobacteria.</title>
        <authorList>
            <person name="Sahin N."/>
            <person name="Gencbay T."/>
        </authorList>
    </citation>
    <scope>NUCLEOTIDE SEQUENCE [LARGE SCALE GENOMIC DNA]</scope>
    <source>
        <strain evidence="1 2">HC44</strain>
    </source>
</reference>
<dbReference type="RefSeq" id="WP_206439676.1">
    <property type="nucleotide sequence ID" value="NZ_JAAKZY010000052.1"/>
</dbReference>
<sequence length="110" mass="11665">MAQSCRLGAARLHPVTQLARLREIPQELRPPPTPFGSTLGITRGITLGRAADASGGDLLRLTVGGRFGVRASGGRSRRARYPTGLTYLTYLTGLAGGLPRRAPAGGRSWR</sequence>
<protein>
    <submittedName>
        <fullName evidence="1">Uncharacterized protein</fullName>
    </submittedName>
</protein>
<evidence type="ECO:0000313" key="2">
    <source>
        <dbReference type="Proteomes" id="UP000472335"/>
    </source>
</evidence>
<name>A0A6G4V6P4_9ACTN</name>
<dbReference type="EMBL" id="JAAKZY010000052">
    <property type="protein sequence ID" value="NGO09504.1"/>
    <property type="molecule type" value="Genomic_DNA"/>
</dbReference>
<dbReference type="Proteomes" id="UP000472335">
    <property type="component" value="Unassembled WGS sequence"/>
</dbReference>
<dbReference type="AlphaFoldDB" id="A0A6G4V6P4"/>
<evidence type="ECO:0000313" key="1">
    <source>
        <dbReference type="EMBL" id="NGO09504.1"/>
    </source>
</evidence>
<comment type="caution">
    <text evidence="1">The sequence shown here is derived from an EMBL/GenBank/DDBJ whole genome shotgun (WGS) entry which is preliminary data.</text>
</comment>